<feature type="region of interest" description="Disordered" evidence="1">
    <location>
        <begin position="168"/>
        <end position="188"/>
    </location>
</feature>
<dbReference type="AlphaFoldDB" id="A0A7U2ERW2"/>
<evidence type="ECO:0000313" key="3">
    <source>
        <dbReference type="Proteomes" id="UP000663193"/>
    </source>
</evidence>
<evidence type="ECO:0000256" key="1">
    <source>
        <dbReference type="SAM" id="MobiDB-lite"/>
    </source>
</evidence>
<name>A0A7U2ERW2_PHANO</name>
<protein>
    <submittedName>
        <fullName evidence="2">Uncharacterized protein</fullName>
    </submittedName>
</protein>
<accession>A0A7U2ERW2</accession>
<reference evidence="3" key="1">
    <citation type="journal article" date="2021" name="BMC Genomics">
        <title>Chromosome-level genome assembly and manually-curated proteome of model necrotroph Parastagonospora nodorum Sn15 reveals a genome-wide trove of candidate effector homologs, and redundancy of virulence-related functions within an accessory chromosome.</title>
        <authorList>
            <person name="Bertazzoni S."/>
            <person name="Jones D.A.B."/>
            <person name="Phan H.T."/>
            <person name="Tan K.-C."/>
            <person name="Hane J.K."/>
        </authorList>
    </citation>
    <scope>NUCLEOTIDE SEQUENCE [LARGE SCALE GENOMIC DNA]</scope>
    <source>
        <strain evidence="3">SN15 / ATCC MYA-4574 / FGSC 10173)</strain>
    </source>
</reference>
<dbReference type="RefSeq" id="XP_001792539.1">
    <property type="nucleotide sequence ID" value="XM_001792487.1"/>
</dbReference>
<gene>
    <name evidence="2" type="ORF">JI435_019150</name>
</gene>
<evidence type="ECO:0000313" key="2">
    <source>
        <dbReference type="EMBL" id="QRC91701.1"/>
    </source>
</evidence>
<keyword evidence="3" id="KW-1185">Reference proteome</keyword>
<organism evidence="2 3">
    <name type="scientific">Phaeosphaeria nodorum (strain SN15 / ATCC MYA-4574 / FGSC 10173)</name>
    <name type="common">Glume blotch fungus</name>
    <name type="synonym">Parastagonospora nodorum</name>
    <dbReference type="NCBI Taxonomy" id="321614"/>
    <lineage>
        <taxon>Eukaryota</taxon>
        <taxon>Fungi</taxon>
        <taxon>Dikarya</taxon>
        <taxon>Ascomycota</taxon>
        <taxon>Pezizomycotina</taxon>
        <taxon>Dothideomycetes</taxon>
        <taxon>Pleosporomycetidae</taxon>
        <taxon>Pleosporales</taxon>
        <taxon>Pleosporineae</taxon>
        <taxon>Phaeosphaeriaceae</taxon>
        <taxon>Parastagonospora</taxon>
    </lineage>
</organism>
<proteinExistence type="predicted"/>
<dbReference type="Proteomes" id="UP000663193">
    <property type="component" value="Chromosome 2"/>
</dbReference>
<dbReference type="KEGG" id="pno:SNOG_01915"/>
<dbReference type="VEuPathDB" id="FungiDB:JI435_019150"/>
<sequence length="188" mass="21067">MNGRFTAHHNPAVVSLRASNLNLMLIGYGKRSNDGTRAEVWADGLITKAELRLKALIEGDWQPIKWFEIAEFVPWISQIKKHGEKDEEKIIAIRNNWLLLYPDMQLDQPSTYTTATAPATAEIINEFETWVRRIPDEPRDQGKEGGGIKTLAHHFSGCTTGGATIRSEAHQSSCEETDVRDLASPLMP</sequence>
<dbReference type="EMBL" id="CP069024">
    <property type="protein sequence ID" value="QRC91701.1"/>
    <property type="molecule type" value="Genomic_DNA"/>
</dbReference>